<feature type="chain" id="PRO_5003899302" evidence="1">
    <location>
        <begin position="23"/>
        <end position="121"/>
    </location>
</feature>
<name>K7AZX4_9ALTE</name>
<dbReference type="KEGG" id="gps:C427_1695"/>
<feature type="signal peptide" evidence="1">
    <location>
        <begin position="1"/>
        <end position="22"/>
    </location>
</feature>
<dbReference type="Proteomes" id="UP000011864">
    <property type="component" value="Chromosome"/>
</dbReference>
<dbReference type="RefSeq" id="WP_007643845.1">
    <property type="nucleotide sequence ID" value="NC_020514.1"/>
</dbReference>
<evidence type="ECO:0000313" key="3">
    <source>
        <dbReference type="Proteomes" id="UP000011864"/>
    </source>
</evidence>
<gene>
    <name evidence="2" type="ORF">C427_1695</name>
</gene>
<evidence type="ECO:0000256" key="1">
    <source>
        <dbReference type="SAM" id="SignalP"/>
    </source>
</evidence>
<proteinExistence type="predicted"/>
<sequence>MLKNFVSIILLICIAAPSPLVAALSVHDTYHHGNTSVHDYFHDVGQPHEHDKIDVEKFEISYSKQALEHSNSYHDGGVVGVLIFAPAAIPKRLPEANLDNLVTWWAPPFIEYNTPPPKYKS</sequence>
<dbReference type="PATRIC" id="fig|1129794.4.peg.1679"/>
<dbReference type="eggNOG" id="ENOG50339TM">
    <property type="taxonomic scope" value="Bacteria"/>
</dbReference>
<dbReference type="AlphaFoldDB" id="K7AZX4"/>
<dbReference type="STRING" id="1129794.C427_1695"/>
<keyword evidence="3" id="KW-1185">Reference proteome</keyword>
<organism evidence="2 3">
    <name type="scientific">Paraglaciecola psychrophila 170</name>
    <dbReference type="NCBI Taxonomy" id="1129794"/>
    <lineage>
        <taxon>Bacteria</taxon>
        <taxon>Pseudomonadati</taxon>
        <taxon>Pseudomonadota</taxon>
        <taxon>Gammaproteobacteria</taxon>
        <taxon>Alteromonadales</taxon>
        <taxon>Alteromonadaceae</taxon>
        <taxon>Paraglaciecola</taxon>
    </lineage>
</organism>
<dbReference type="EMBL" id="CP003837">
    <property type="protein sequence ID" value="AGH43804.1"/>
    <property type="molecule type" value="Genomic_DNA"/>
</dbReference>
<dbReference type="HOGENOM" id="CLU_2035762_0_0_6"/>
<reference evidence="2 3" key="1">
    <citation type="journal article" date="2013" name="Genome Announc.">
        <title>Complete Genome Sequence of Glaciecola psychrophila Strain 170T.</title>
        <authorList>
            <person name="Yin J."/>
            <person name="Chen J."/>
            <person name="Liu G."/>
            <person name="Yu Y."/>
            <person name="Song L."/>
            <person name="Wang X."/>
            <person name="Qu X."/>
        </authorList>
    </citation>
    <scope>NUCLEOTIDE SEQUENCE [LARGE SCALE GENOMIC DNA]</scope>
    <source>
        <strain evidence="2 3">170</strain>
    </source>
</reference>
<keyword evidence="1" id="KW-0732">Signal</keyword>
<accession>K7AZX4</accession>
<evidence type="ECO:0000313" key="2">
    <source>
        <dbReference type="EMBL" id="AGH43804.1"/>
    </source>
</evidence>
<protein>
    <submittedName>
        <fullName evidence="2">Uncharacterized protein</fullName>
    </submittedName>
</protein>
<dbReference type="OrthoDB" id="6388552at2"/>